<feature type="chain" id="PRO_5026758489" evidence="3">
    <location>
        <begin position="27"/>
        <end position="499"/>
    </location>
</feature>
<dbReference type="Proteomes" id="UP000509367">
    <property type="component" value="Chromosome"/>
</dbReference>
<organism evidence="5 6">
    <name type="scientific">Oricola thermophila</name>
    <dbReference type="NCBI Taxonomy" id="2742145"/>
    <lineage>
        <taxon>Bacteria</taxon>
        <taxon>Pseudomonadati</taxon>
        <taxon>Pseudomonadota</taxon>
        <taxon>Alphaproteobacteria</taxon>
        <taxon>Hyphomicrobiales</taxon>
        <taxon>Ahrensiaceae</taxon>
        <taxon>Oricola</taxon>
    </lineage>
</organism>
<feature type="compositionally biased region" description="Low complexity" evidence="2">
    <location>
        <begin position="235"/>
        <end position="258"/>
    </location>
</feature>
<dbReference type="InterPro" id="IPR036779">
    <property type="entry name" value="LysM_dom_sf"/>
</dbReference>
<feature type="compositionally biased region" description="Polar residues" evidence="2">
    <location>
        <begin position="211"/>
        <end position="224"/>
    </location>
</feature>
<feature type="region of interest" description="Disordered" evidence="2">
    <location>
        <begin position="211"/>
        <end position="260"/>
    </location>
</feature>
<feature type="compositionally biased region" description="Polar residues" evidence="2">
    <location>
        <begin position="101"/>
        <end position="122"/>
    </location>
</feature>
<dbReference type="EMBL" id="CP054836">
    <property type="protein sequence ID" value="QKV17756.1"/>
    <property type="molecule type" value="Genomic_DNA"/>
</dbReference>
<dbReference type="PANTHER" id="PTHR21666:SF263">
    <property type="entry name" value="MUREIN HYDROLASE ACTIVATOR NLPD"/>
    <property type="match status" value="1"/>
</dbReference>
<reference evidence="5 6" key="1">
    <citation type="submission" date="2020-06" db="EMBL/GenBank/DDBJ databases">
        <title>Oricola thermophila sp. nov. isolated from a tidal sediments.</title>
        <authorList>
            <person name="Kwon K.K."/>
            <person name="Yang S.-H."/>
            <person name="Park M.-J."/>
        </authorList>
    </citation>
    <scope>NUCLEOTIDE SEQUENCE [LARGE SCALE GENOMIC DNA]</scope>
    <source>
        <strain evidence="5 6">MEBiC13590</strain>
    </source>
</reference>
<dbReference type="InterPro" id="IPR018392">
    <property type="entry name" value="LysM"/>
</dbReference>
<dbReference type="PROSITE" id="PS51782">
    <property type="entry name" value="LYSM"/>
    <property type="match status" value="2"/>
</dbReference>
<dbReference type="PROSITE" id="PS51257">
    <property type="entry name" value="PROKAR_LIPOPROTEIN"/>
    <property type="match status" value="1"/>
</dbReference>
<evidence type="ECO:0000313" key="5">
    <source>
        <dbReference type="EMBL" id="QKV17756.1"/>
    </source>
</evidence>
<name>A0A6N1V9Y8_9HYPH</name>
<gene>
    <name evidence="5" type="ORF">HTY61_04390</name>
</gene>
<accession>A0A6N1V9Y8</accession>
<keyword evidence="3" id="KW-0732">Signal</keyword>
<dbReference type="KEGG" id="orm:HTY61_04390"/>
<evidence type="ECO:0000313" key="6">
    <source>
        <dbReference type="Proteomes" id="UP000509367"/>
    </source>
</evidence>
<evidence type="ECO:0000256" key="1">
    <source>
        <dbReference type="ARBA" id="ARBA00038420"/>
    </source>
</evidence>
<feature type="region of interest" description="Disordered" evidence="2">
    <location>
        <begin position="84"/>
        <end position="152"/>
    </location>
</feature>
<dbReference type="Pfam" id="PF01476">
    <property type="entry name" value="LysM"/>
    <property type="match status" value="2"/>
</dbReference>
<dbReference type="SUPFAM" id="SSF54106">
    <property type="entry name" value="LysM domain"/>
    <property type="match status" value="2"/>
</dbReference>
<dbReference type="GO" id="GO:0004222">
    <property type="term" value="F:metalloendopeptidase activity"/>
    <property type="evidence" value="ECO:0007669"/>
    <property type="project" value="TreeGrafter"/>
</dbReference>
<feature type="domain" description="LysM" evidence="4">
    <location>
        <begin position="265"/>
        <end position="308"/>
    </location>
</feature>
<dbReference type="SMART" id="SM00257">
    <property type="entry name" value="LysM"/>
    <property type="match status" value="2"/>
</dbReference>
<dbReference type="RefSeq" id="WP_175275653.1">
    <property type="nucleotide sequence ID" value="NZ_CP054836.1"/>
</dbReference>
<dbReference type="InterPro" id="IPR016047">
    <property type="entry name" value="M23ase_b-sheet_dom"/>
</dbReference>
<feature type="compositionally biased region" description="Low complexity" evidence="2">
    <location>
        <begin position="135"/>
        <end position="147"/>
    </location>
</feature>
<evidence type="ECO:0000256" key="2">
    <source>
        <dbReference type="SAM" id="MobiDB-lite"/>
    </source>
</evidence>
<evidence type="ECO:0000256" key="3">
    <source>
        <dbReference type="SAM" id="SignalP"/>
    </source>
</evidence>
<feature type="signal peptide" evidence="3">
    <location>
        <begin position="1"/>
        <end position="26"/>
    </location>
</feature>
<proteinExistence type="inferred from homology"/>
<dbReference type="InterPro" id="IPR011055">
    <property type="entry name" value="Dup_hybrid_motif"/>
</dbReference>
<dbReference type="Pfam" id="PF01551">
    <property type="entry name" value="Peptidase_M23"/>
    <property type="match status" value="1"/>
</dbReference>
<protein>
    <submittedName>
        <fullName evidence="5">Peptidoglycan DD-metalloendopeptidase family protein</fullName>
    </submittedName>
</protein>
<dbReference type="PANTHER" id="PTHR21666">
    <property type="entry name" value="PEPTIDASE-RELATED"/>
    <property type="match status" value="1"/>
</dbReference>
<dbReference type="Gene3D" id="3.10.350.10">
    <property type="entry name" value="LysM domain"/>
    <property type="match status" value="2"/>
</dbReference>
<dbReference type="InterPro" id="IPR050570">
    <property type="entry name" value="Cell_wall_metabolism_enzyme"/>
</dbReference>
<dbReference type="CDD" id="cd00118">
    <property type="entry name" value="LysM"/>
    <property type="match status" value="2"/>
</dbReference>
<dbReference type="CDD" id="cd12797">
    <property type="entry name" value="M23_peptidase"/>
    <property type="match status" value="1"/>
</dbReference>
<evidence type="ECO:0000259" key="4">
    <source>
        <dbReference type="PROSITE" id="PS51782"/>
    </source>
</evidence>
<dbReference type="AlphaFoldDB" id="A0A6N1V9Y8"/>
<feature type="region of interest" description="Disordered" evidence="2">
    <location>
        <begin position="329"/>
        <end position="356"/>
    </location>
</feature>
<keyword evidence="6" id="KW-1185">Reference proteome</keyword>
<feature type="domain" description="LysM" evidence="4">
    <location>
        <begin position="157"/>
        <end position="201"/>
    </location>
</feature>
<dbReference type="SUPFAM" id="SSF51261">
    <property type="entry name" value="Duplicated hybrid motif"/>
    <property type="match status" value="1"/>
</dbReference>
<dbReference type="Gene3D" id="2.70.70.10">
    <property type="entry name" value="Glucose Permease (Domain IIA)"/>
    <property type="match status" value="1"/>
</dbReference>
<sequence length="499" mass="51554">MRNKITSQGILRLARAATILSIGGLAAGCSSDVIRFSDGFYTGAIPQPNEVSQPAVTDYGQPNYDPTVVTGSVVAQPVERTMLPKPSENHLDVPQPATPVATGSSPAPFGSTNVSPVTTASIPASDPAPVRFGEPTAQQQASTPSTTKGGWTNVGATQVALRQGETIYTLARRYGVPANAIMEANGIKDPKTVSAGQKILIPTYVYSHNASVSAPDSDPATQAASAAVGNRSSLPRDVAPAPRPRPAVAKASAAPQRAEVTAGGGRYTVVAGDTLSAISRKTGASIEAIKRVNSMSTDTVRIGQTLVIPGLSAPETQQVAAAPKIDPVTTSKTRPVEDPKPVNGYTPPRVVSKSTEGSITTIETNDTARAPEATGVNTMRWPVQGRIVGAFGSNAGGKPNDGIDISVPAGTPVKAAENGVVIYAGDGLKELGKTVLVRHSDGVVTVYGHVSEIAVKRGDTVKRGQQIASSGMSGSAKQPQLHFEVRKNSKPVNPLTFLQ</sequence>
<comment type="similarity">
    <text evidence="1">Belongs to the E.coli NlpD/Haemophilus LppB family.</text>
</comment>